<dbReference type="Proteomes" id="UP001501074">
    <property type="component" value="Unassembled WGS sequence"/>
</dbReference>
<evidence type="ECO:0000313" key="5">
    <source>
        <dbReference type="Proteomes" id="UP001501074"/>
    </source>
</evidence>
<dbReference type="PROSITE" id="PS51194">
    <property type="entry name" value="HELICASE_CTER"/>
    <property type="match status" value="1"/>
</dbReference>
<name>A0ABP6YXJ3_9ACTN</name>
<dbReference type="InterPro" id="IPR014001">
    <property type="entry name" value="Helicase_ATP-bd"/>
</dbReference>
<dbReference type="InterPro" id="IPR038718">
    <property type="entry name" value="SNF2-like_sf"/>
</dbReference>
<protein>
    <submittedName>
        <fullName evidence="4">DEAD/DEAH box helicase</fullName>
    </submittedName>
</protein>
<comment type="caution">
    <text evidence="4">The sequence shown here is derived from an EMBL/GenBank/DDBJ whole genome shotgun (WGS) entry which is preliminary data.</text>
</comment>
<dbReference type="Gene3D" id="3.40.50.300">
    <property type="entry name" value="P-loop containing nucleotide triphosphate hydrolases"/>
    <property type="match status" value="1"/>
</dbReference>
<proteinExistence type="predicted"/>
<evidence type="ECO:0000256" key="1">
    <source>
        <dbReference type="ARBA" id="ARBA00022801"/>
    </source>
</evidence>
<gene>
    <name evidence="4" type="ORF">GCM10022223_04450</name>
</gene>
<dbReference type="Gene3D" id="3.40.50.10810">
    <property type="entry name" value="Tandem AAA-ATPase domain"/>
    <property type="match status" value="1"/>
</dbReference>
<dbReference type="EMBL" id="BAAAZO010000001">
    <property type="protein sequence ID" value="GAA3592815.1"/>
    <property type="molecule type" value="Genomic_DNA"/>
</dbReference>
<dbReference type="SMART" id="SM00487">
    <property type="entry name" value="DEXDc"/>
    <property type="match status" value="1"/>
</dbReference>
<dbReference type="Pfam" id="PF00176">
    <property type="entry name" value="SNF2-rel_dom"/>
    <property type="match status" value="1"/>
</dbReference>
<dbReference type="InterPro" id="IPR027417">
    <property type="entry name" value="P-loop_NTPase"/>
</dbReference>
<accession>A0ABP6YXJ3</accession>
<keyword evidence="5" id="KW-1185">Reference proteome</keyword>
<organism evidence="4 5">
    <name type="scientific">Kineosporia mesophila</name>
    <dbReference type="NCBI Taxonomy" id="566012"/>
    <lineage>
        <taxon>Bacteria</taxon>
        <taxon>Bacillati</taxon>
        <taxon>Actinomycetota</taxon>
        <taxon>Actinomycetes</taxon>
        <taxon>Kineosporiales</taxon>
        <taxon>Kineosporiaceae</taxon>
        <taxon>Kineosporia</taxon>
    </lineage>
</organism>
<dbReference type="SUPFAM" id="SSF52540">
    <property type="entry name" value="P-loop containing nucleoside triphosphate hydrolases"/>
    <property type="match status" value="2"/>
</dbReference>
<dbReference type="RefSeq" id="WP_231488470.1">
    <property type="nucleotide sequence ID" value="NZ_BAAAZO010000001.1"/>
</dbReference>
<dbReference type="InterPro" id="IPR049730">
    <property type="entry name" value="SNF2/RAD54-like_C"/>
</dbReference>
<dbReference type="PROSITE" id="PS51192">
    <property type="entry name" value="HELICASE_ATP_BIND_1"/>
    <property type="match status" value="1"/>
</dbReference>
<dbReference type="Pfam" id="PF12419">
    <property type="entry name" value="DUF3670"/>
    <property type="match status" value="1"/>
</dbReference>
<reference evidence="5" key="1">
    <citation type="journal article" date="2019" name="Int. J. Syst. Evol. Microbiol.">
        <title>The Global Catalogue of Microorganisms (GCM) 10K type strain sequencing project: providing services to taxonomists for standard genome sequencing and annotation.</title>
        <authorList>
            <consortium name="The Broad Institute Genomics Platform"/>
            <consortium name="The Broad Institute Genome Sequencing Center for Infectious Disease"/>
            <person name="Wu L."/>
            <person name="Ma J."/>
        </authorList>
    </citation>
    <scope>NUCLEOTIDE SEQUENCE [LARGE SCALE GENOMIC DNA]</scope>
    <source>
        <strain evidence="5">JCM 16902</strain>
    </source>
</reference>
<dbReference type="PANTHER" id="PTHR10799">
    <property type="entry name" value="SNF2/RAD54 HELICASE FAMILY"/>
    <property type="match status" value="1"/>
</dbReference>
<keyword evidence="4" id="KW-0347">Helicase</keyword>
<keyword evidence="4" id="KW-0067">ATP-binding</keyword>
<dbReference type="InterPro" id="IPR001650">
    <property type="entry name" value="Helicase_C-like"/>
</dbReference>
<dbReference type="InterPro" id="IPR022138">
    <property type="entry name" value="DUF3670"/>
</dbReference>
<keyword evidence="4" id="KW-0547">Nucleotide-binding</keyword>
<dbReference type="CDD" id="cd18793">
    <property type="entry name" value="SF2_C_SNF"/>
    <property type="match status" value="1"/>
</dbReference>
<evidence type="ECO:0000259" key="3">
    <source>
        <dbReference type="PROSITE" id="PS51194"/>
    </source>
</evidence>
<feature type="domain" description="Helicase ATP-binding" evidence="2">
    <location>
        <begin position="588"/>
        <end position="756"/>
    </location>
</feature>
<keyword evidence="1" id="KW-0378">Hydrolase</keyword>
<evidence type="ECO:0000259" key="2">
    <source>
        <dbReference type="PROSITE" id="PS51192"/>
    </source>
</evidence>
<dbReference type="GO" id="GO:0004386">
    <property type="term" value="F:helicase activity"/>
    <property type="evidence" value="ECO:0007669"/>
    <property type="project" value="UniProtKB-KW"/>
</dbReference>
<evidence type="ECO:0000313" key="4">
    <source>
        <dbReference type="EMBL" id="GAA3592815.1"/>
    </source>
</evidence>
<dbReference type="SMART" id="SM00490">
    <property type="entry name" value="HELICc"/>
    <property type="match status" value="1"/>
</dbReference>
<sequence length="1056" mass="115270">MFVVHAWFSPGPGDPADDGSLILWAEDPQVRAVPAERTGRRPKVREHPFDIAADELTKTLTDVCGLIAEGWQEGTADLVLPSFQHAPAGSPELLDLRSGWAPGASGHVEGESARLFPEVRWRVVTVSVPAAQAPAVLDGLRQPMGDAVALGADVRHLLALLAFSEDLISRGRVLPVALEAPDGHGVARWRPVVTGDDGEWFRHAVATLPPSFGAALTPGATAGRWVAAAVDSFVDTGVRARLRPARASGGLGLAGWRQALHGPYPAFPANRRQIGQLVTGLEQWQAEAISGGLVRAGFRLVEPTDDDITSVLRPGDEELRPADEAALWRLEFGLQDADQPGLFIPAQQIWDAELTLTRLRRNAPRPQETLLAELGRALRLFPPLRDALLQARPAQLLMETATAHQFLTESAGLLIGAGFGVQLPGWWSKPQRLGARLRAGTPPQPGRVEGSPVFRQNDIVEYDWRLSIGDQQLTDDEVALLIESQAPLVRLRGEWMQVDPEKLRKARAFLRKRRKTGPETMSIADVLSVIGAGSEGPAGLEVTGVDASGWLADFLASAEERQLQPFTAPEEFEGELRPYQERGVAWLSFLENLGLGAVLADDMGLGKTVQLLALMAADEPLQDGGGDLIPGPTLLVCPMSLVGNWQREAARFTPGLRVHVQHGADRPQGDEFHTAVSGSDLVVTTYSLLARDAVTLRKYAWRRIVLDEAQAVKNAATLAATAARSLTAGRRIAVTGTPVENRLADLWSLMEFANPRVLGDPADFKKRYALPIERVGSDEAREKLRAVTQPFILRRVKTDKTIISDLPEKLEMEVVCTLTSEQAALYQNVVTDMLDRIENSEGMERRGLVLATMTKLKQVCNHPAQFQRDGSRVAGRSGKLARLEETLDEVLASGEKALLFTQYAEFGEMLRTHLTARFGREVLFLHGGVRKTQRDEMVARFQEDRPDTPPIFILSLKAGGTGLTLTAANHVIHVDRWWNPAVEDQATDRAFRIGQSRTVQVRKFVCAGTLEERIATMIRDKRGLAASVVGTGENWLTELSTAQLRELLTLDPGAVG</sequence>
<dbReference type="Pfam" id="PF00271">
    <property type="entry name" value="Helicase_C"/>
    <property type="match status" value="1"/>
</dbReference>
<dbReference type="InterPro" id="IPR000330">
    <property type="entry name" value="SNF2_N"/>
</dbReference>
<feature type="domain" description="Helicase C-terminal" evidence="3">
    <location>
        <begin position="882"/>
        <end position="1040"/>
    </location>
</feature>